<dbReference type="PROSITE" id="PS00039">
    <property type="entry name" value="DEAD_ATP_HELICASE"/>
    <property type="match status" value="1"/>
</dbReference>
<dbReference type="VEuPathDB" id="VectorBase:RPRC009850"/>
<evidence type="ECO:0000256" key="7">
    <source>
        <dbReference type="RuleBase" id="RU365068"/>
    </source>
</evidence>
<dbReference type="eggNOG" id="KOG0350">
    <property type="taxonomic scope" value="Eukaryota"/>
</dbReference>
<evidence type="ECO:0000256" key="3">
    <source>
        <dbReference type="ARBA" id="ARBA00022806"/>
    </source>
</evidence>
<comment type="function">
    <text evidence="7">RNA helicase.</text>
</comment>
<evidence type="ECO:0000313" key="9">
    <source>
        <dbReference type="EnsemblMetazoa" id="RPRC009850-PA"/>
    </source>
</evidence>
<evidence type="ECO:0000256" key="1">
    <source>
        <dbReference type="ARBA" id="ARBA00022741"/>
    </source>
</evidence>
<organism evidence="9 10">
    <name type="scientific">Rhodnius prolixus</name>
    <name type="common">Triatomid bug</name>
    <dbReference type="NCBI Taxonomy" id="13249"/>
    <lineage>
        <taxon>Eukaryota</taxon>
        <taxon>Metazoa</taxon>
        <taxon>Ecdysozoa</taxon>
        <taxon>Arthropoda</taxon>
        <taxon>Hexapoda</taxon>
        <taxon>Insecta</taxon>
        <taxon>Pterygota</taxon>
        <taxon>Neoptera</taxon>
        <taxon>Paraneoptera</taxon>
        <taxon>Hemiptera</taxon>
        <taxon>Heteroptera</taxon>
        <taxon>Panheteroptera</taxon>
        <taxon>Cimicomorpha</taxon>
        <taxon>Reduviidae</taxon>
        <taxon>Triatominae</taxon>
        <taxon>Rhodnius</taxon>
    </lineage>
</organism>
<comment type="catalytic activity">
    <reaction evidence="7">
        <text>ATP + H2O = ADP + phosphate + H(+)</text>
        <dbReference type="Rhea" id="RHEA:13065"/>
        <dbReference type="ChEBI" id="CHEBI:15377"/>
        <dbReference type="ChEBI" id="CHEBI:15378"/>
        <dbReference type="ChEBI" id="CHEBI:30616"/>
        <dbReference type="ChEBI" id="CHEBI:43474"/>
        <dbReference type="ChEBI" id="CHEBI:456216"/>
        <dbReference type="EC" id="3.6.4.13"/>
    </reaction>
</comment>
<dbReference type="OMA" id="CRIIFIV"/>
<dbReference type="PROSITE" id="PS51192">
    <property type="entry name" value="HELICASE_ATP_BIND_1"/>
    <property type="match status" value="1"/>
</dbReference>
<feature type="compositionally biased region" description="Basic residues" evidence="8">
    <location>
        <begin position="387"/>
        <end position="405"/>
    </location>
</feature>
<sequence>MSHTVSVTLLQIKAVLPKWLSHPKLIHTDLSQTSCPIPDLNYKIMLNLKENNITHFFPGVADTYESLVDIVVSTPGRLVEHLQKTEGFNLRNLKYLVIDEADRVIDGIQNDWLFYLEKHLGQEIFSSLSLNYLRKRKSIFQKLLFSATLSQDPEKLKRLNLFQPILFTSTDKNKEASEVNNEKEERIEYLGKFTMPRELEEHYTVVESYFKPIVIAELLSSYRWRRVLCFCKSAAEASRLSKLISFLCPSLKIRDMSSLLQKSARNLVLQQFSNGEIDMLVSTDVIARGIDIPQVNYVISYDPPKYVRGYVHRAGRTGRAGMLGTVLTLTTPSQIVPFTQKLKEANRNNVDELKMNAEIFERRSRRFKKALQKLKLQTEESEEKVPHLRKSKELKRKRRKKKFCS</sequence>
<comment type="domain">
    <text evidence="7">The Q motif is unique to and characteristic of the DEAD box family of RNA helicases and controls ATP binding and hydrolysis.</text>
</comment>
<dbReference type="Pfam" id="PF00270">
    <property type="entry name" value="DEAD"/>
    <property type="match status" value="1"/>
</dbReference>
<evidence type="ECO:0000256" key="4">
    <source>
        <dbReference type="ARBA" id="ARBA00022840"/>
    </source>
</evidence>
<dbReference type="InterPro" id="IPR000629">
    <property type="entry name" value="RNA-helicase_DEAD-box_CS"/>
</dbReference>
<dbReference type="STRING" id="13249.T1I0N0"/>
<dbReference type="HOGENOM" id="CLU_003041_15_3_1"/>
<dbReference type="GO" id="GO:0003724">
    <property type="term" value="F:RNA helicase activity"/>
    <property type="evidence" value="ECO:0007669"/>
    <property type="project" value="UniProtKB-EC"/>
</dbReference>
<keyword evidence="2 6" id="KW-0378">Hydrolase</keyword>
<dbReference type="SUPFAM" id="SSF52540">
    <property type="entry name" value="P-loop containing nucleoside triphosphate hydrolases"/>
    <property type="match status" value="1"/>
</dbReference>
<dbReference type="InterPro" id="IPR001650">
    <property type="entry name" value="Helicase_C-like"/>
</dbReference>
<dbReference type="CDD" id="cd18787">
    <property type="entry name" value="SF2_C_DEAD"/>
    <property type="match status" value="1"/>
</dbReference>
<dbReference type="EC" id="3.6.4.13" evidence="7"/>
<dbReference type="EMBL" id="ACPB03015540">
    <property type="status" value="NOT_ANNOTATED_CDS"/>
    <property type="molecule type" value="Genomic_DNA"/>
</dbReference>
<keyword evidence="3 6" id="KW-0347">Helicase</keyword>
<evidence type="ECO:0000313" key="10">
    <source>
        <dbReference type="Proteomes" id="UP000015103"/>
    </source>
</evidence>
<dbReference type="PANTHER" id="PTHR24031">
    <property type="entry name" value="RNA HELICASE"/>
    <property type="match status" value="1"/>
</dbReference>
<accession>T1I0N0</accession>
<dbReference type="InParanoid" id="T1I0N0"/>
<name>T1I0N0_RHOPR</name>
<proteinExistence type="inferred from homology"/>
<dbReference type="SMART" id="SM00487">
    <property type="entry name" value="DEXDc"/>
    <property type="match status" value="1"/>
</dbReference>
<dbReference type="GO" id="GO:0003723">
    <property type="term" value="F:RNA binding"/>
    <property type="evidence" value="ECO:0007669"/>
    <property type="project" value="UniProtKB-UniRule"/>
</dbReference>
<evidence type="ECO:0000256" key="6">
    <source>
        <dbReference type="RuleBase" id="RU000492"/>
    </source>
</evidence>
<reference evidence="9" key="1">
    <citation type="submission" date="2015-05" db="UniProtKB">
        <authorList>
            <consortium name="EnsemblMetazoa"/>
        </authorList>
    </citation>
    <scope>IDENTIFICATION</scope>
</reference>
<protein>
    <recommendedName>
        <fullName evidence="7">ATP-dependent RNA helicase</fullName>
        <ecNumber evidence="7">3.6.4.13</ecNumber>
    </recommendedName>
</protein>
<dbReference type="InterPro" id="IPR011545">
    <property type="entry name" value="DEAD/DEAH_box_helicase_dom"/>
</dbReference>
<keyword evidence="5 7" id="KW-0694">RNA-binding</keyword>
<comment type="similarity">
    <text evidence="6">Belongs to the DEAD box helicase family.</text>
</comment>
<dbReference type="InterPro" id="IPR014001">
    <property type="entry name" value="Helicase_ATP-bd"/>
</dbReference>
<feature type="region of interest" description="Disordered" evidence="8">
    <location>
        <begin position="377"/>
        <end position="405"/>
    </location>
</feature>
<dbReference type="InterPro" id="IPR027417">
    <property type="entry name" value="P-loop_NTPase"/>
</dbReference>
<dbReference type="PROSITE" id="PS51194">
    <property type="entry name" value="HELICASE_CTER"/>
    <property type="match status" value="1"/>
</dbReference>
<evidence type="ECO:0000256" key="8">
    <source>
        <dbReference type="SAM" id="MobiDB-lite"/>
    </source>
</evidence>
<evidence type="ECO:0000256" key="2">
    <source>
        <dbReference type="ARBA" id="ARBA00022801"/>
    </source>
</evidence>
<keyword evidence="1 6" id="KW-0547">Nucleotide-binding</keyword>
<keyword evidence="10" id="KW-1185">Reference proteome</keyword>
<dbReference type="Pfam" id="PF00271">
    <property type="entry name" value="Helicase_C"/>
    <property type="match status" value="1"/>
</dbReference>
<dbReference type="EnsemblMetazoa" id="RPRC009850-RA">
    <property type="protein sequence ID" value="RPRC009850-PA"/>
    <property type="gene ID" value="RPRC009850"/>
</dbReference>
<dbReference type="GO" id="GO:0005524">
    <property type="term" value="F:ATP binding"/>
    <property type="evidence" value="ECO:0007669"/>
    <property type="project" value="UniProtKB-UniRule"/>
</dbReference>
<dbReference type="GO" id="GO:0016787">
    <property type="term" value="F:hydrolase activity"/>
    <property type="evidence" value="ECO:0007669"/>
    <property type="project" value="UniProtKB-KW"/>
</dbReference>
<dbReference type="Gene3D" id="3.40.50.300">
    <property type="entry name" value="P-loop containing nucleotide triphosphate hydrolases"/>
    <property type="match status" value="2"/>
</dbReference>
<dbReference type="Proteomes" id="UP000015103">
    <property type="component" value="Unassembled WGS sequence"/>
</dbReference>
<keyword evidence="4 6" id="KW-0067">ATP-binding</keyword>
<evidence type="ECO:0000256" key="5">
    <source>
        <dbReference type="ARBA" id="ARBA00022884"/>
    </source>
</evidence>
<dbReference type="AlphaFoldDB" id="T1I0N0"/>
<dbReference type="EMBL" id="ACPB03015539">
    <property type="status" value="NOT_ANNOTATED_CDS"/>
    <property type="molecule type" value="Genomic_DNA"/>
</dbReference>
<dbReference type="SMART" id="SM00490">
    <property type="entry name" value="HELICc"/>
    <property type="match status" value="1"/>
</dbReference>